<proteinExistence type="predicted"/>
<accession>A0ABS9BKC5</accession>
<gene>
    <name evidence="1" type="ORF">L0U88_16065</name>
</gene>
<name>A0ABS9BKC5_9BACT</name>
<comment type="caution">
    <text evidence="1">The sequence shown here is derived from an EMBL/GenBank/DDBJ whole genome shotgun (WGS) entry which is preliminary data.</text>
</comment>
<organism evidence="1 2">
    <name type="scientific">Flavihumibacter fluminis</name>
    <dbReference type="NCBI Taxonomy" id="2909236"/>
    <lineage>
        <taxon>Bacteria</taxon>
        <taxon>Pseudomonadati</taxon>
        <taxon>Bacteroidota</taxon>
        <taxon>Chitinophagia</taxon>
        <taxon>Chitinophagales</taxon>
        <taxon>Chitinophagaceae</taxon>
        <taxon>Flavihumibacter</taxon>
    </lineage>
</organism>
<sequence>MEHNHVYGESANSFSWDGIFSLNIEKASLEYKVKESEIEIPIFEKKHSKINHHNFFVFPIGNQSEQHYDKKPVYKKYESG</sequence>
<dbReference type="RefSeq" id="WP_234867109.1">
    <property type="nucleotide sequence ID" value="NZ_JAKEVY010000004.1"/>
</dbReference>
<evidence type="ECO:0000313" key="2">
    <source>
        <dbReference type="Proteomes" id="UP001200145"/>
    </source>
</evidence>
<protein>
    <submittedName>
        <fullName evidence="1">Uncharacterized protein</fullName>
    </submittedName>
</protein>
<dbReference type="Proteomes" id="UP001200145">
    <property type="component" value="Unassembled WGS sequence"/>
</dbReference>
<reference evidence="1 2" key="1">
    <citation type="submission" date="2022-01" db="EMBL/GenBank/DDBJ databases">
        <title>Flavihumibacter sp. nov., isolated from sediment of a river.</title>
        <authorList>
            <person name="Liu H."/>
        </authorList>
    </citation>
    <scope>NUCLEOTIDE SEQUENCE [LARGE SCALE GENOMIC DNA]</scope>
    <source>
        <strain evidence="1 2">RY-1</strain>
    </source>
</reference>
<evidence type="ECO:0000313" key="1">
    <source>
        <dbReference type="EMBL" id="MCF1716157.1"/>
    </source>
</evidence>
<dbReference type="EMBL" id="JAKEVY010000004">
    <property type="protein sequence ID" value="MCF1716157.1"/>
    <property type="molecule type" value="Genomic_DNA"/>
</dbReference>
<keyword evidence="2" id="KW-1185">Reference proteome</keyword>